<proteinExistence type="predicted"/>
<dbReference type="Pfam" id="PF16695">
    <property type="entry name" value="Tai4"/>
    <property type="match status" value="1"/>
</dbReference>
<dbReference type="RefSeq" id="WP_052899357.1">
    <property type="nucleotide sequence ID" value="NZ_JRXE01000013.1"/>
</dbReference>
<feature type="chain" id="PRO_5010427052" description="Type VI secretion protein" evidence="1">
    <location>
        <begin position="25"/>
        <end position="143"/>
    </location>
</feature>
<comment type="caution">
    <text evidence="2">The sequence shown here is derived from an EMBL/GenBank/DDBJ whole genome shotgun (WGS) entry which is preliminary data.</text>
</comment>
<dbReference type="Proteomes" id="UP000036851">
    <property type="component" value="Unassembled WGS sequence"/>
</dbReference>
<gene>
    <name evidence="2" type="ORF">NG42_10935</name>
    <name evidence="3" type="ORF">NG43_05585</name>
</gene>
<sequence length="143" mass="15701">MIAVARCCRVYLAGVSLIATSAWSAQLPETAYRTYAQNYKDAALAYCVSQAYAADGNAHADASASANGIDNWGEYDLENSSGKVPELVKEYLSRDYQSKHGHGTRLNLMKCLDMYHSVQLQELVEKYVPHPEKSYAGSALQGK</sequence>
<evidence type="ECO:0008006" key="6">
    <source>
        <dbReference type="Google" id="ProtNLM"/>
    </source>
</evidence>
<accession>A0A0L7T3K3</accession>
<dbReference type="OrthoDB" id="6563623at2"/>
<evidence type="ECO:0000313" key="3">
    <source>
        <dbReference type="EMBL" id="KOC94388.1"/>
    </source>
</evidence>
<dbReference type="AlphaFoldDB" id="A0A0L7T3K3"/>
<evidence type="ECO:0000313" key="5">
    <source>
        <dbReference type="Proteomes" id="UP000037088"/>
    </source>
</evidence>
<dbReference type="Gene3D" id="1.20.120.1620">
    <property type="match status" value="1"/>
</dbReference>
<keyword evidence="5" id="KW-1185">Reference proteome</keyword>
<protein>
    <recommendedName>
        <fullName evidence="6">Type VI secretion protein</fullName>
    </recommendedName>
</protein>
<evidence type="ECO:0000256" key="1">
    <source>
        <dbReference type="SAM" id="SignalP"/>
    </source>
</evidence>
<evidence type="ECO:0000313" key="2">
    <source>
        <dbReference type="EMBL" id="KOC89984.1"/>
    </source>
</evidence>
<feature type="signal peptide" evidence="1">
    <location>
        <begin position="1"/>
        <end position="24"/>
    </location>
</feature>
<dbReference type="EMBL" id="JRXF01000006">
    <property type="protein sequence ID" value="KOC94388.1"/>
    <property type="molecule type" value="Genomic_DNA"/>
</dbReference>
<dbReference type="PATRIC" id="fig|1560201.3.peg.2330"/>
<dbReference type="InterPro" id="IPR032032">
    <property type="entry name" value="Tai4"/>
</dbReference>
<dbReference type="Proteomes" id="UP000037088">
    <property type="component" value="Unassembled WGS sequence"/>
</dbReference>
<dbReference type="EMBL" id="JRXE01000013">
    <property type="protein sequence ID" value="KOC89984.1"/>
    <property type="molecule type" value="Genomic_DNA"/>
</dbReference>
<organism evidence="2 5">
    <name type="scientific">Winslowiella iniecta</name>
    <dbReference type="NCBI Taxonomy" id="1560201"/>
    <lineage>
        <taxon>Bacteria</taxon>
        <taxon>Pseudomonadati</taxon>
        <taxon>Pseudomonadota</taxon>
        <taxon>Gammaproteobacteria</taxon>
        <taxon>Enterobacterales</taxon>
        <taxon>Erwiniaceae</taxon>
        <taxon>Winslowiella</taxon>
    </lineage>
</organism>
<name>A0A0L7T3K3_9GAMM</name>
<keyword evidence="1" id="KW-0732">Signal</keyword>
<evidence type="ECO:0000313" key="4">
    <source>
        <dbReference type="Proteomes" id="UP000036851"/>
    </source>
</evidence>
<reference evidence="4 5" key="1">
    <citation type="journal article" date="2015" name="Int. J. Syst. Evol. Microbiol.">
        <title>Erwinia iniecta sp. nov., isolated from Russian wheat aphids (Diuraphis noxia).</title>
        <authorList>
            <person name="Campillo T."/>
            <person name="Luna E."/>
            <person name="Portier P."/>
            <person name="Fischer-Le Saux M."/>
            <person name="Lapitan N."/>
            <person name="Tisserat N.A."/>
            <person name="Leach J.E."/>
        </authorList>
    </citation>
    <scope>NUCLEOTIDE SEQUENCE [LARGE SCALE GENOMIC DNA]</scope>
    <source>
        <strain evidence="2 5">B120</strain>
        <strain evidence="3 4">B149</strain>
    </source>
</reference>
<dbReference type="InterPro" id="IPR038314">
    <property type="entry name" value="T6SS_sf"/>
</dbReference>